<gene>
    <name evidence="5" type="ORF">B5G21_00300</name>
</gene>
<evidence type="ECO:0000256" key="3">
    <source>
        <dbReference type="ARBA" id="ARBA00022840"/>
    </source>
</evidence>
<accession>A0A1Y3U6P0</accession>
<organism evidence="5 6">
    <name type="scientific">Enorma massiliensis</name>
    <dbReference type="NCBI Taxonomy" id="1472761"/>
    <lineage>
        <taxon>Bacteria</taxon>
        <taxon>Bacillati</taxon>
        <taxon>Actinomycetota</taxon>
        <taxon>Coriobacteriia</taxon>
        <taxon>Coriobacteriales</taxon>
        <taxon>Coriobacteriaceae</taxon>
        <taxon>Enorma</taxon>
    </lineage>
</organism>
<dbReference type="PANTHER" id="PTHR32039:SF7">
    <property type="entry name" value="COMPETENCE PROTEIN COMM"/>
    <property type="match status" value="1"/>
</dbReference>
<dbReference type="InterPro" id="IPR025158">
    <property type="entry name" value="Mg_chelat-rel_C"/>
</dbReference>
<protein>
    <submittedName>
        <fullName evidence="5">Magnesium chelatase</fullName>
    </submittedName>
</protein>
<dbReference type="InterPro" id="IPR000523">
    <property type="entry name" value="Mg_chelatse_chII-like_cat_dom"/>
</dbReference>
<evidence type="ECO:0000313" key="5">
    <source>
        <dbReference type="EMBL" id="OUN44431.1"/>
    </source>
</evidence>
<dbReference type="Gene3D" id="3.40.50.300">
    <property type="entry name" value="P-loop containing nucleotide triphosphate hydrolases"/>
    <property type="match status" value="1"/>
</dbReference>
<dbReference type="STRING" id="1118060.GCA_000311845_01044"/>
<dbReference type="InterPro" id="IPR004482">
    <property type="entry name" value="Mg_chelat-rel"/>
</dbReference>
<comment type="similarity">
    <text evidence="1">Belongs to the Mg-chelatase subunits D/I family. ComM subfamily.</text>
</comment>
<dbReference type="NCBIfam" id="TIGR00368">
    <property type="entry name" value="YifB family Mg chelatase-like AAA ATPase"/>
    <property type="match status" value="1"/>
</dbReference>
<dbReference type="InterPro" id="IPR001208">
    <property type="entry name" value="MCM_dom"/>
</dbReference>
<dbReference type="RefSeq" id="WP_087185581.1">
    <property type="nucleotide sequence ID" value="NZ_NFHO01000001.1"/>
</dbReference>
<dbReference type="PRINTS" id="PR01657">
    <property type="entry name" value="MCMFAMILY"/>
</dbReference>
<dbReference type="SMART" id="SM00382">
    <property type="entry name" value="AAA"/>
    <property type="match status" value="1"/>
</dbReference>
<dbReference type="Pfam" id="PF01078">
    <property type="entry name" value="Mg_chelatase"/>
    <property type="match status" value="1"/>
</dbReference>
<feature type="domain" description="AAA+ ATPase" evidence="4">
    <location>
        <begin position="208"/>
        <end position="390"/>
    </location>
</feature>
<evidence type="ECO:0000256" key="1">
    <source>
        <dbReference type="ARBA" id="ARBA00006354"/>
    </source>
</evidence>
<keyword evidence="3" id="KW-0067">ATP-binding</keyword>
<comment type="caution">
    <text evidence="5">The sequence shown here is derived from an EMBL/GenBank/DDBJ whole genome shotgun (WGS) entry which is preliminary data.</text>
</comment>
<dbReference type="Gene3D" id="3.30.230.10">
    <property type="match status" value="1"/>
</dbReference>
<dbReference type="PANTHER" id="PTHR32039">
    <property type="entry name" value="MAGNESIUM-CHELATASE SUBUNIT CHLI"/>
    <property type="match status" value="1"/>
</dbReference>
<dbReference type="AlphaFoldDB" id="A0A1Y3U6P0"/>
<reference evidence="6" key="1">
    <citation type="submission" date="2017-04" db="EMBL/GenBank/DDBJ databases">
        <title>Function of individual gut microbiota members based on whole genome sequencing of pure cultures obtained from chicken caecum.</title>
        <authorList>
            <person name="Medvecky M."/>
            <person name="Cejkova D."/>
            <person name="Polansky O."/>
            <person name="Karasova D."/>
            <person name="Kubasova T."/>
            <person name="Cizek A."/>
            <person name="Rychlik I."/>
        </authorList>
    </citation>
    <scope>NUCLEOTIDE SEQUENCE [LARGE SCALE GENOMIC DNA]</scope>
    <source>
        <strain evidence="6">An70</strain>
    </source>
</reference>
<keyword evidence="6" id="KW-1185">Reference proteome</keyword>
<dbReference type="eggNOG" id="COG0606">
    <property type="taxonomic scope" value="Bacteria"/>
</dbReference>
<dbReference type="Proteomes" id="UP000196560">
    <property type="component" value="Unassembled WGS sequence"/>
</dbReference>
<dbReference type="Pfam" id="PF13541">
    <property type="entry name" value="ChlI"/>
    <property type="match status" value="1"/>
</dbReference>
<name>A0A1Y3U6P0_9ACTN</name>
<evidence type="ECO:0000313" key="6">
    <source>
        <dbReference type="Proteomes" id="UP000196560"/>
    </source>
</evidence>
<dbReference type="InterPro" id="IPR014721">
    <property type="entry name" value="Ribsml_uS5_D2-typ_fold_subgr"/>
</dbReference>
<evidence type="ECO:0000259" key="4">
    <source>
        <dbReference type="SMART" id="SM00382"/>
    </source>
</evidence>
<dbReference type="InterPro" id="IPR020568">
    <property type="entry name" value="Ribosomal_Su5_D2-typ_SF"/>
</dbReference>
<sequence>MSAPVYAVHAACIRGVEAVPVTVEVSMGGGLPSISIVGMADSTVLEARSRMRCALRSVGFEVPKKSITINLAPSDMRKSGTGLDLPIAVAVLALSGQIPVNDLDSCLFVGELALDGSVCPVKGEIAYQVLARDTHLTLIEGPSSPHQGLFEAARFELDNIVRLRMGVRDAIHRCDLEPDRPPLETKLDYADVVGQEVAKRGLAIAAAGDLGLLMIGAPGSGKTMLARRMTTILPKLTQADQQEALCIHSVAGEDISGLLAGDRPFRSPHHSISAAGLVGGGRPVRPGEISLAHGGCLFLDELAEFPSGVLQMLRQPLEEGVVRIVRADGMYIFPSRFQLIAASNPCPCGYLGDREVACTCSATAIERYRSKLAGPLIDRIDIVLDVCRPDPSLIIEGAEGMDSEGLSAMVATGRAFALERRNDTEPVSTSSRTSLDRAIAAFHLDRDAEDALVGLSQCNKLTGRGIKRLCRIARTVADIDESACVRRPHVLEASMFQGRRNA</sequence>
<dbReference type="InterPro" id="IPR003593">
    <property type="entry name" value="AAA+_ATPase"/>
</dbReference>
<dbReference type="InterPro" id="IPR045006">
    <property type="entry name" value="CHLI-like"/>
</dbReference>
<dbReference type="SUPFAM" id="SSF54211">
    <property type="entry name" value="Ribosomal protein S5 domain 2-like"/>
    <property type="match status" value="1"/>
</dbReference>
<evidence type="ECO:0000256" key="2">
    <source>
        <dbReference type="ARBA" id="ARBA00022741"/>
    </source>
</evidence>
<keyword evidence="2" id="KW-0547">Nucleotide-binding</keyword>
<dbReference type="SUPFAM" id="SSF52540">
    <property type="entry name" value="P-loop containing nucleoside triphosphate hydrolases"/>
    <property type="match status" value="1"/>
</dbReference>
<dbReference type="GO" id="GO:0003677">
    <property type="term" value="F:DNA binding"/>
    <property type="evidence" value="ECO:0007669"/>
    <property type="project" value="InterPro"/>
</dbReference>
<dbReference type="EMBL" id="NFHO01000001">
    <property type="protein sequence ID" value="OUN44431.1"/>
    <property type="molecule type" value="Genomic_DNA"/>
</dbReference>
<dbReference type="Pfam" id="PF13335">
    <property type="entry name" value="Mg_chelatase_C"/>
    <property type="match status" value="1"/>
</dbReference>
<dbReference type="InterPro" id="IPR027417">
    <property type="entry name" value="P-loop_NTPase"/>
</dbReference>
<proteinExistence type="inferred from homology"/>
<dbReference type="CDD" id="cd00009">
    <property type="entry name" value="AAA"/>
    <property type="match status" value="1"/>
</dbReference>
<dbReference type="GO" id="GO:0005524">
    <property type="term" value="F:ATP binding"/>
    <property type="evidence" value="ECO:0007669"/>
    <property type="project" value="UniProtKB-KW"/>
</dbReference>